<dbReference type="EMBL" id="VNHS01000001">
    <property type="protein sequence ID" value="TYP79408.1"/>
    <property type="molecule type" value="Genomic_DNA"/>
</dbReference>
<feature type="domain" description="HTH hxlR-type" evidence="5">
    <location>
        <begin position="8"/>
        <end position="106"/>
    </location>
</feature>
<dbReference type="InterPro" id="IPR002577">
    <property type="entry name" value="HTH_HxlR"/>
</dbReference>
<reference evidence="6 7" key="1">
    <citation type="submission" date="2019-07" db="EMBL/GenBank/DDBJ databases">
        <title>Genomic Encyclopedia of Type Strains, Phase III (KMG-III): the genomes of soil and plant-associated and newly described type strains.</title>
        <authorList>
            <person name="Whitman W."/>
        </authorList>
    </citation>
    <scope>NUCLEOTIDE SEQUENCE [LARGE SCALE GENOMIC DNA]</scope>
    <source>
        <strain evidence="6 7">BL24</strain>
    </source>
</reference>
<dbReference type="PANTHER" id="PTHR33204:SF29">
    <property type="entry name" value="TRANSCRIPTIONAL REGULATOR"/>
    <property type="match status" value="1"/>
</dbReference>
<organism evidence="6 7">
    <name type="scientific">Paenibacillus methanolicus</name>
    <dbReference type="NCBI Taxonomy" id="582686"/>
    <lineage>
        <taxon>Bacteria</taxon>
        <taxon>Bacillati</taxon>
        <taxon>Bacillota</taxon>
        <taxon>Bacilli</taxon>
        <taxon>Bacillales</taxon>
        <taxon>Paenibacillaceae</taxon>
        <taxon>Paenibacillus</taxon>
    </lineage>
</organism>
<sequence length="115" mass="13275">MDEENRFCPVEAALAVIDGKWKPYIFRNLSGRTMRFGELQRDLPYVTRKILTQHLRELENDGIVVRTVFPQVPPKVEYSLSDYGKTFIPIMSSLSGWGQAHVERDNHDRAKQPDG</sequence>
<accession>A0A5S5CLY4</accession>
<dbReference type="InterPro" id="IPR036390">
    <property type="entry name" value="WH_DNA-bd_sf"/>
</dbReference>
<evidence type="ECO:0000259" key="5">
    <source>
        <dbReference type="PROSITE" id="PS51118"/>
    </source>
</evidence>
<feature type="region of interest" description="Disordered" evidence="4">
    <location>
        <begin position="96"/>
        <end position="115"/>
    </location>
</feature>
<dbReference type="SUPFAM" id="SSF46785">
    <property type="entry name" value="Winged helix' DNA-binding domain"/>
    <property type="match status" value="1"/>
</dbReference>
<keyword evidence="3" id="KW-0804">Transcription</keyword>
<evidence type="ECO:0000256" key="3">
    <source>
        <dbReference type="ARBA" id="ARBA00023163"/>
    </source>
</evidence>
<dbReference type="AlphaFoldDB" id="A0A5S5CLY4"/>
<evidence type="ECO:0000313" key="7">
    <source>
        <dbReference type="Proteomes" id="UP000323257"/>
    </source>
</evidence>
<dbReference type="OrthoDB" id="9791143at2"/>
<dbReference type="Gene3D" id="1.10.10.10">
    <property type="entry name" value="Winged helix-like DNA-binding domain superfamily/Winged helix DNA-binding domain"/>
    <property type="match status" value="1"/>
</dbReference>
<keyword evidence="2 6" id="KW-0238">DNA-binding</keyword>
<dbReference type="Pfam" id="PF01638">
    <property type="entry name" value="HxlR"/>
    <property type="match status" value="1"/>
</dbReference>
<dbReference type="CDD" id="cd00090">
    <property type="entry name" value="HTH_ARSR"/>
    <property type="match status" value="1"/>
</dbReference>
<evidence type="ECO:0000256" key="1">
    <source>
        <dbReference type="ARBA" id="ARBA00023015"/>
    </source>
</evidence>
<evidence type="ECO:0000256" key="4">
    <source>
        <dbReference type="SAM" id="MobiDB-lite"/>
    </source>
</evidence>
<name>A0A5S5CLY4_9BACL</name>
<keyword evidence="1" id="KW-0805">Transcription regulation</keyword>
<protein>
    <submittedName>
        <fullName evidence="6">DNA-binding HxlR family transcriptional regulator</fullName>
    </submittedName>
</protein>
<dbReference type="InterPro" id="IPR036388">
    <property type="entry name" value="WH-like_DNA-bd_sf"/>
</dbReference>
<evidence type="ECO:0000256" key="2">
    <source>
        <dbReference type="ARBA" id="ARBA00023125"/>
    </source>
</evidence>
<feature type="compositionally biased region" description="Basic and acidic residues" evidence="4">
    <location>
        <begin position="101"/>
        <end position="115"/>
    </location>
</feature>
<dbReference type="PROSITE" id="PS51118">
    <property type="entry name" value="HTH_HXLR"/>
    <property type="match status" value="1"/>
</dbReference>
<gene>
    <name evidence="6" type="ORF">BCM02_101526</name>
</gene>
<dbReference type="RefSeq" id="WP_148927470.1">
    <property type="nucleotide sequence ID" value="NZ_VNHS01000001.1"/>
</dbReference>
<comment type="caution">
    <text evidence="6">The sequence shown here is derived from an EMBL/GenBank/DDBJ whole genome shotgun (WGS) entry which is preliminary data.</text>
</comment>
<dbReference type="GO" id="GO:0003677">
    <property type="term" value="F:DNA binding"/>
    <property type="evidence" value="ECO:0007669"/>
    <property type="project" value="UniProtKB-KW"/>
</dbReference>
<evidence type="ECO:0000313" key="6">
    <source>
        <dbReference type="EMBL" id="TYP79408.1"/>
    </source>
</evidence>
<keyword evidence="7" id="KW-1185">Reference proteome</keyword>
<dbReference type="Proteomes" id="UP000323257">
    <property type="component" value="Unassembled WGS sequence"/>
</dbReference>
<dbReference type="InterPro" id="IPR011991">
    <property type="entry name" value="ArsR-like_HTH"/>
</dbReference>
<dbReference type="PANTHER" id="PTHR33204">
    <property type="entry name" value="TRANSCRIPTIONAL REGULATOR, MARR FAMILY"/>
    <property type="match status" value="1"/>
</dbReference>
<proteinExistence type="predicted"/>